<evidence type="ECO:0000313" key="2">
    <source>
        <dbReference type="Proteomes" id="UP000550707"/>
    </source>
</evidence>
<keyword evidence="2" id="KW-1185">Reference proteome</keyword>
<accession>A0A7J8BMB9</accession>
<protein>
    <submittedName>
        <fullName evidence="1">Uncharacterized protein</fullName>
    </submittedName>
</protein>
<comment type="caution">
    <text evidence="1">The sequence shown here is derived from an EMBL/GenBank/DDBJ whole genome shotgun (WGS) entry which is preliminary data.</text>
</comment>
<reference evidence="1 2" key="1">
    <citation type="journal article" date="2020" name="Nature">
        <title>Six reference-quality genomes reveal evolution of bat adaptations.</title>
        <authorList>
            <person name="Jebb D."/>
            <person name="Huang Z."/>
            <person name="Pippel M."/>
            <person name="Hughes G.M."/>
            <person name="Lavrichenko K."/>
            <person name="Devanna P."/>
            <person name="Winkler S."/>
            <person name="Jermiin L.S."/>
            <person name="Skirmuntt E.C."/>
            <person name="Katzourakis A."/>
            <person name="Burkitt-Gray L."/>
            <person name="Ray D.A."/>
            <person name="Sullivan K.A.M."/>
            <person name="Roscito J.G."/>
            <person name="Kirilenko B.M."/>
            <person name="Davalos L.M."/>
            <person name="Corthals A.P."/>
            <person name="Power M.L."/>
            <person name="Jones G."/>
            <person name="Ransome R.D."/>
            <person name="Dechmann D.K.N."/>
            <person name="Locatelli A.G."/>
            <person name="Puechmaille S.J."/>
            <person name="Fedrigo O."/>
            <person name="Jarvis E.D."/>
            <person name="Hiller M."/>
            <person name="Vernes S.C."/>
            <person name="Myers E.W."/>
            <person name="Teeling E.C."/>
        </authorList>
    </citation>
    <scope>NUCLEOTIDE SEQUENCE [LARGE SCALE GENOMIC DNA]</scope>
    <source>
        <strain evidence="1">MMolMol1</strain>
        <tissue evidence="1">Muscle</tissue>
    </source>
</reference>
<organism evidence="1 2">
    <name type="scientific">Molossus molossus</name>
    <name type="common">Pallas' mastiff bat</name>
    <name type="synonym">Vespertilio molossus</name>
    <dbReference type="NCBI Taxonomy" id="27622"/>
    <lineage>
        <taxon>Eukaryota</taxon>
        <taxon>Metazoa</taxon>
        <taxon>Chordata</taxon>
        <taxon>Craniata</taxon>
        <taxon>Vertebrata</taxon>
        <taxon>Euteleostomi</taxon>
        <taxon>Mammalia</taxon>
        <taxon>Eutheria</taxon>
        <taxon>Laurasiatheria</taxon>
        <taxon>Chiroptera</taxon>
        <taxon>Yangochiroptera</taxon>
        <taxon>Molossidae</taxon>
        <taxon>Molossus</taxon>
    </lineage>
</organism>
<dbReference type="EMBL" id="JACASF010000023">
    <property type="protein sequence ID" value="KAF6399862.1"/>
    <property type="molecule type" value="Genomic_DNA"/>
</dbReference>
<name>A0A7J8BMB9_MOLMO</name>
<dbReference type="InParanoid" id="A0A7J8BMB9"/>
<dbReference type="Proteomes" id="UP000550707">
    <property type="component" value="Unassembled WGS sequence"/>
</dbReference>
<proteinExistence type="predicted"/>
<sequence>MFCTQEPHLYRHLGGPPSPLWLPLGLMGSSGSSWNGGGKPGLGNSFQLTLQAAPRSGELLHLRGAFSKTISSSGFSISSVPGRKTSPPSVACGYFTTLCVLPKSLLIVIHELFLSYSNMINNILYFFFWGGEE</sequence>
<dbReference type="AlphaFoldDB" id="A0A7J8BMB9"/>
<evidence type="ECO:0000313" key="1">
    <source>
        <dbReference type="EMBL" id="KAF6399862.1"/>
    </source>
</evidence>
<gene>
    <name evidence="1" type="ORF">HJG59_010131</name>
</gene>